<feature type="region of interest" description="Disordered" evidence="1">
    <location>
        <begin position="165"/>
        <end position="238"/>
    </location>
</feature>
<feature type="compositionally biased region" description="Low complexity" evidence="1">
    <location>
        <begin position="166"/>
        <end position="175"/>
    </location>
</feature>
<dbReference type="PANTHER" id="PTHR33671">
    <property type="entry name" value="N-METHYLTRANSFERASE, PUTATIVE (DUF688)-RELATED"/>
    <property type="match status" value="1"/>
</dbReference>
<reference evidence="2" key="1">
    <citation type="submission" date="2019-09" db="EMBL/GenBank/DDBJ databases">
        <title>Draft genome information of white flower Hibiscus syriacus.</title>
        <authorList>
            <person name="Kim Y.-M."/>
        </authorList>
    </citation>
    <scope>NUCLEOTIDE SEQUENCE [LARGE SCALE GENOMIC DNA]</scope>
    <source>
        <strain evidence="2">YM2019G1</strain>
    </source>
</reference>
<feature type="compositionally biased region" description="Basic and acidic residues" evidence="1">
    <location>
        <begin position="1"/>
        <end position="17"/>
    </location>
</feature>
<proteinExistence type="predicted"/>
<comment type="caution">
    <text evidence="2">The sequence shown here is derived from an EMBL/GenBank/DDBJ whole genome shotgun (WGS) entry which is preliminary data.</text>
</comment>
<feature type="region of interest" description="Disordered" evidence="1">
    <location>
        <begin position="1"/>
        <end position="129"/>
    </location>
</feature>
<dbReference type="Proteomes" id="UP000436088">
    <property type="component" value="Unassembled WGS sequence"/>
</dbReference>
<evidence type="ECO:0000256" key="1">
    <source>
        <dbReference type="SAM" id="MobiDB-lite"/>
    </source>
</evidence>
<organism evidence="2 3">
    <name type="scientific">Hibiscus syriacus</name>
    <name type="common">Rose of Sharon</name>
    <dbReference type="NCBI Taxonomy" id="106335"/>
    <lineage>
        <taxon>Eukaryota</taxon>
        <taxon>Viridiplantae</taxon>
        <taxon>Streptophyta</taxon>
        <taxon>Embryophyta</taxon>
        <taxon>Tracheophyta</taxon>
        <taxon>Spermatophyta</taxon>
        <taxon>Magnoliopsida</taxon>
        <taxon>eudicotyledons</taxon>
        <taxon>Gunneridae</taxon>
        <taxon>Pentapetalae</taxon>
        <taxon>rosids</taxon>
        <taxon>malvids</taxon>
        <taxon>Malvales</taxon>
        <taxon>Malvaceae</taxon>
        <taxon>Malvoideae</taxon>
        <taxon>Hibiscus</taxon>
    </lineage>
</organism>
<accession>A0A6A2YE19</accession>
<dbReference type="PANTHER" id="PTHR33671:SF3">
    <property type="entry name" value="F28N24.8 PROTEIN"/>
    <property type="match status" value="1"/>
</dbReference>
<dbReference type="AlphaFoldDB" id="A0A6A2YE19"/>
<protein>
    <submittedName>
        <fullName evidence="2">Uncharacterized protein</fullName>
    </submittedName>
</protein>
<evidence type="ECO:0000313" key="3">
    <source>
        <dbReference type="Proteomes" id="UP000436088"/>
    </source>
</evidence>
<keyword evidence="3" id="KW-1185">Reference proteome</keyword>
<evidence type="ECO:0000313" key="2">
    <source>
        <dbReference type="EMBL" id="KAE8674249.1"/>
    </source>
</evidence>
<name>A0A6A2YE19_HIBSY</name>
<gene>
    <name evidence="2" type="ORF">F3Y22_tig00111769pilonHSYRG00678</name>
</gene>
<feature type="compositionally biased region" description="Basic and acidic residues" evidence="1">
    <location>
        <begin position="192"/>
        <end position="202"/>
    </location>
</feature>
<dbReference type="EMBL" id="VEPZ02001421">
    <property type="protein sequence ID" value="KAE8674249.1"/>
    <property type="molecule type" value="Genomic_DNA"/>
</dbReference>
<sequence length="297" mass="32600">MCAHNAWDDVHKNKTDSRVQSAGLPVDKSDSVVQSPRLSKDESDRVIQSPGLGANRSESEFQLPRLSKDKPDRGVQPPRLLVSKSDSTFPPPRLTMDKSDTEVQPPRLPSSGCVSSYRRERPQSPFRVQMDSIGVNKVLEEPATMDTKSLNLLDGKGTSECEIAGSVKSSQSSFSNNPDPGQKGGLDPVFKSLERIKVRADRNLSYPDDDDDSKAADEASTSSDYSPLPPPLPKTPSESWLWRALPSAKSSSQSYDGTRTSNSLFPEIQNLRRENTKGIIGFLVLNSSFGFDMVRAD</sequence>